<keyword evidence="3" id="KW-1185">Reference proteome</keyword>
<reference evidence="2 3" key="1">
    <citation type="submission" date="2024-01" db="EMBL/GenBank/DDBJ databases">
        <title>The genomes of 5 underutilized Papilionoideae crops provide insights into root nodulation and disease resistance.</title>
        <authorList>
            <person name="Yuan L."/>
        </authorList>
    </citation>
    <scope>NUCLEOTIDE SEQUENCE [LARGE SCALE GENOMIC DNA]</scope>
    <source>
        <strain evidence="2">LY-2023</strain>
        <tissue evidence="2">Leaf</tissue>
    </source>
</reference>
<evidence type="ECO:0000313" key="2">
    <source>
        <dbReference type="EMBL" id="KAK7262579.1"/>
    </source>
</evidence>
<feature type="region of interest" description="Disordered" evidence="1">
    <location>
        <begin position="1"/>
        <end position="84"/>
    </location>
</feature>
<accession>A0AAN9ESW3</accession>
<evidence type="ECO:0000256" key="1">
    <source>
        <dbReference type="SAM" id="MobiDB-lite"/>
    </source>
</evidence>
<proteinExistence type="predicted"/>
<feature type="compositionally biased region" description="Acidic residues" evidence="1">
    <location>
        <begin position="43"/>
        <end position="56"/>
    </location>
</feature>
<feature type="compositionally biased region" description="Basic residues" evidence="1">
    <location>
        <begin position="1"/>
        <end position="12"/>
    </location>
</feature>
<dbReference type="AlphaFoldDB" id="A0AAN9ESW3"/>
<feature type="compositionally biased region" description="Basic residues" evidence="1">
    <location>
        <begin position="29"/>
        <end position="38"/>
    </location>
</feature>
<name>A0AAN9ESW3_CLITE</name>
<evidence type="ECO:0000313" key="3">
    <source>
        <dbReference type="Proteomes" id="UP001359559"/>
    </source>
</evidence>
<dbReference type="Proteomes" id="UP001359559">
    <property type="component" value="Unassembled WGS sequence"/>
</dbReference>
<dbReference type="PANTHER" id="PTHR34055:SF1">
    <property type="entry name" value="EXPRESSED PROTEIN"/>
    <property type="match status" value="1"/>
</dbReference>
<sequence>MGRGRGKSKKLSVKNEEDHVSGEDEKVPMQKRRGRPQKVVKDEFDEEEIEKIEEYESGGNNVKEMKNIPNTTRHGRKRKGNNLEKKMELVDEEKNGVEELSKCNGFNGRNRRKSKPRRAAEAGVLCKQDYVVY</sequence>
<comment type="caution">
    <text evidence="2">The sequence shown here is derived from an EMBL/GenBank/DDBJ whole genome shotgun (WGS) entry which is preliminary data.</text>
</comment>
<feature type="compositionally biased region" description="Basic and acidic residues" evidence="1">
    <location>
        <begin position="13"/>
        <end position="28"/>
    </location>
</feature>
<protein>
    <submittedName>
        <fullName evidence="2">Uncharacterized protein</fullName>
    </submittedName>
</protein>
<gene>
    <name evidence="2" type="ORF">RJT34_30153</name>
</gene>
<dbReference type="PANTHER" id="PTHR34055">
    <property type="entry name" value="OS09G0491596 PROTEIN"/>
    <property type="match status" value="1"/>
</dbReference>
<dbReference type="EMBL" id="JAYKXN010000008">
    <property type="protein sequence ID" value="KAK7262579.1"/>
    <property type="molecule type" value="Genomic_DNA"/>
</dbReference>
<organism evidence="2 3">
    <name type="scientific">Clitoria ternatea</name>
    <name type="common">Butterfly pea</name>
    <dbReference type="NCBI Taxonomy" id="43366"/>
    <lineage>
        <taxon>Eukaryota</taxon>
        <taxon>Viridiplantae</taxon>
        <taxon>Streptophyta</taxon>
        <taxon>Embryophyta</taxon>
        <taxon>Tracheophyta</taxon>
        <taxon>Spermatophyta</taxon>
        <taxon>Magnoliopsida</taxon>
        <taxon>eudicotyledons</taxon>
        <taxon>Gunneridae</taxon>
        <taxon>Pentapetalae</taxon>
        <taxon>rosids</taxon>
        <taxon>fabids</taxon>
        <taxon>Fabales</taxon>
        <taxon>Fabaceae</taxon>
        <taxon>Papilionoideae</taxon>
        <taxon>50 kb inversion clade</taxon>
        <taxon>NPAAA clade</taxon>
        <taxon>indigoferoid/millettioid clade</taxon>
        <taxon>Phaseoleae</taxon>
        <taxon>Clitoria</taxon>
    </lineage>
</organism>